<evidence type="ECO:0000313" key="2">
    <source>
        <dbReference type="EMBL" id="CAJ1399626.1"/>
    </source>
</evidence>
<gene>
    <name evidence="2" type="ORF">EVOR1521_LOCUS23130</name>
</gene>
<protein>
    <submittedName>
        <fullName evidence="2">Uncharacterized protein</fullName>
    </submittedName>
</protein>
<evidence type="ECO:0000313" key="3">
    <source>
        <dbReference type="Proteomes" id="UP001178507"/>
    </source>
</evidence>
<comment type="caution">
    <text evidence="2">The sequence shown here is derived from an EMBL/GenBank/DDBJ whole genome shotgun (WGS) entry which is preliminary data.</text>
</comment>
<reference evidence="2" key="1">
    <citation type="submission" date="2023-08" db="EMBL/GenBank/DDBJ databases">
        <authorList>
            <person name="Chen Y."/>
            <person name="Shah S."/>
            <person name="Dougan E. K."/>
            <person name="Thang M."/>
            <person name="Chan C."/>
        </authorList>
    </citation>
    <scope>NUCLEOTIDE SEQUENCE</scope>
</reference>
<proteinExistence type="predicted"/>
<dbReference type="AlphaFoldDB" id="A0AA36J5K0"/>
<keyword evidence="3" id="KW-1185">Reference proteome</keyword>
<sequence length="198" mass="21227">MEKLEAAKASFQPPGRAQKHRHRFTPGCTVPCEAEASAAEAVRKACRSVGTLQEAFQKFAEEAGTLAQALELVADKLRLLCVTEGPVAQALAENPGAQERLLAALVARLEGFRAEGLALHSRFEKQQGSLLKQSQAALRLWQNRRQVGAAGAFRAGGAMEAAEKIHEIISSGLVERGLAQLPLSAERSDKVASYTDDP</sequence>
<dbReference type="Proteomes" id="UP001178507">
    <property type="component" value="Unassembled WGS sequence"/>
</dbReference>
<evidence type="ECO:0000256" key="1">
    <source>
        <dbReference type="SAM" id="MobiDB-lite"/>
    </source>
</evidence>
<name>A0AA36J5K0_9DINO</name>
<accession>A0AA36J5K0</accession>
<organism evidence="2 3">
    <name type="scientific">Effrenium voratum</name>
    <dbReference type="NCBI Taxonomy" id="2562239"/>
    <lineage>
        <taxon>Eukaryota</taxon>
        <taxon>Sar</taxon>
        <taxon>Alveolata</taxon>
        <taxon>Dinophyceae</taxon>
        <taxon>Suessiales</taxon>
        <taxon>Symbiodiniaceae</taxon>
        <taxon>Effrenium</taxon>
    </lineage>
</organism>
<feature type="region of interest" description="Disordered" evidence="1">
    <location>
        <begin position="1"/>
        <end position="23"/>
    </location>
</feature>
<dbReference type="EMBL" id="CAUJNA010003342">
    <property type="protein sequence ID" value="CAJ1399626.1"/>
    <property type="molecule type" value="Genomic_DNA"/>
</dbReference>